<protein>
    <submittedName>
        <fullName evidence="1">Uncharacterized protein</fullName>
    </submittedName>
</protein>
<organism evidence="1 2">
    <name type="scientific">Candidatus Ichthyocystis hellenicum</name>
    <dbReference type="NCBI Taxonomy" id="1561003"/>
    <lineage>
        <taxon>Bacteria</taxon>
        <taxon>Pseudomonadati</taxon>
        <taxon>Pseudomonadota</taxon>
        <taxon>Betaproteobacteria</taxon>
        <taxon>Burkholderiales</taxon>
        <taxon>Candidatus Ichthyocystis</taxon>
    </lineage>
</organism>
<dbReference type="EMBL" id="LN906597">
    <property type="protein sequence ID" value="CUT17500.1"/>
    <property type="molecule type" value="Genomic_DNA"/>
</dbReference>
<sequence>MQLRSRFPTMQSSIVVDVGGGSNLVIIVPDRYVLITRFGPVFDSSYFMPASDFFPVTIMEIFLPDSEHNTVYVSDEVDNLLSEYICEHGDPYILPLVLPTLNMLMLA</sequence>
<dbReference type="AlphaFoldDB" id="A0A0S4M3F9"/>
<reference evidence="2" key="1">
    <citation type="submission" date="2015-11" db="EMBL/GenBank/DDBJ databases">
        <authorList>
            <person name="Seth-Smith H.M.B."/>
        </authorList>
    </citation>
    <scope>NUCLEOTIDE SEQUENCE [LARGE SCALE GENOMIC DNA]</scope>
    <source>
        <strain evidence="2">2013Ark11</strain>
    </source>
</reference>
<evidence type="ECO:0000313" key="1">
    <source>
        <dbReference type="EMBL" id="CUT17500.1"/>
    </source>
</evidence>
<evidence type="ECO:0000313" key="2">
    <source>
        <dbReference type="Proteomes" id="UP000198651"/>
    </source>
</evidence>
<dbReference type="STRING" id="1561003.Ark11_0664"/>
<proteinExistence type="predicted"/>
<accession>A0A0S4M3F9</accession>
<gene>
    <name evidence="1" type="ORF">Ark11_0664</name>
</gene>
<keyword evidence="2" id="KW-1185">Reference proteome</keyword>
<dbReference type="Proteomes" id="UP000198651">
    <property type="component" value="Chromosome I"/>
</dbReference>
<name>A0A0S4M3F9_9BURK</name>